<sequence length="526" mass="60345">MKKSLLLFFIGFFIACGYNLHAQKLHYELPENASKLYNSGNYVKALEIYRSLHKKNLKDLKNTFYFGVCLINTHQYDDGIKTLEKIASNKNCPDEVWFHLAKGYHFTLRFDKSISYFKKFIALSKDEKLINESNRLIEMCLNAKKLVNNPVNVNFENIGDRINSKGKDYLPYITDNESLLHFTTRREGTTGRIYDMEGYYTSDIYTAKYKYEKWSKTRSVGFPNSYGNEFTAGVSEDGEKIFYYLNNPDNKNILHISRKSKSSFKKSEEIKSKSINNKASNQNAATITNDESTLIFSSDRTGGTGGYDLYICKKLPNGKWGEALNLSSNINSLYNENYPYLTDNGKTLYFASDGFNSMGGYDIFKSTLNEETNEWSSPTNIGYPINTPIDDYNICFTNDKKFAYVAAIRNDSYGDYDIYKINFEETPAQLSTIKGYVLNADSTILTNSIHIEVFNTETGDLQGIYDSNKKGSYIMILPPGQYNLVAEIPNLGTYQEKLSIKDRKLFKPEISRNIRINFVHDKEQSH</sequence>
<dbReference type="Pfam" id="PF07676">
    <property type="entry name" value="PD40"/>
    <property type="match status" value="2"/>
</dbReference>
<dbReference type="RefSeq" id="WP_147099520.1">
    <property type="nucleotide sequence ID" value="NZ_VOOS01000002.1"/>
</dbReference>
<dbReference type="PROSITE" id="PS51257">
    <property type="entry name" value="PROKAR_LIPOPROTEIN"/>
    <property type="match status" value="1"/>
</dbReference>
<dbReference type="Proteomes" id="UP000321721">
    <property type="component" value="Unassembled WGS sequence"/>
</dbReference>
<dbReference type="InterPro" id="IPR011042">
    <property type="entry name" value="6-blade_b-propeller_TolB-like"/>
</dbReference>
<gene>
    <name evidence="1" type="ORF">FRY74_05790</name>
</gene>
<dbReference type="EMBL" id="VOOS01000002">
    <property type="protein sequence ID" value="TXB66081.1"/>
    <property type="molecule type" value="Genomic_DNA"/>
</dbReference>
<dbReference type="InterPro" id="IPR011990">
    <property type="entry name" value="TPR-like_helical_dom_sf"/>
</dbReference>
<dbReference type="Gene3D" id="2.120.10.30">
    <property type="entry name" value="TolB, C-terminal domain"/>
    <property type="match status" value="1"/>
</dbReference>
<evidence type="ECO:0000313" key="1">
    <source>
        <dbReference type="EMBL" id="TXB66081.1"/>
    </source>
</evidence>
<dbReference type="AlphaFoldDB" id="A0A5C6RUS2"/>
<protein>
    <recommendedName>
        <fullName evidence="3">Tetratricopeptide repeat protein</fullName>
    </recommendedName>
</protein>
<keyword evidence="2" id="KW-1185">Reference proteome</keyword>
<dbReference type="InterPro" id="IPR011659">
    <property type="entry name" value="WD40"/>
</dbReference>
<reference evidence="1 2" key="1">
    <citation type="submission" date="2019-08" db="EMBL/GenBank/DDBJ databases">
        <title>Genome of Vicingus serpentipes NCIMB 15042.</title>
        <authorList>
            <person name="Bowman J.P."/>
        </authorList>
    </citation>
    <scope>NUCLEOTIDE SEQUENCE [LARGE SCALE GENOMIC DNA]</scope>
    <source>
        <strain evidence="1 2">NCIMB 15042</strain>
    </source>
</reference>
<dbReference type="SUPFAM" id="SSF48452">
    <property type="entry name" value="TPR-like"/>
    <property type="match status" value="1"/>
</dbReference>
<evidence type="ECO:0008006" key="3">
    <source>
        <dbReference type="Google" id="ProtNLM"/>
    </source>
</evidence>
<evidence type="ECO:0000313" key="2">
    <source>
        <dbReference type="Proteomes" id="UP000321721"/>
    </source>
</evidence>
<proteinExistence type="predicted"/>
<accession>A0A5C6RUS2</accession>
<name>A0A5C6RUS2_9FLAO</name>
<dbReference type="InterPro" id="IPR008969">
    <property type="entry name" value="CarboxyPept-like_regulatory"/>
</dbReference>
<organism evidence="1 2">
    <name type="scientific">Vicingus serpentipes</name>
    <dbReference type="NCBI Taxonomy" id="1926625"/>
    <lineage>
        <taxon>Bacteria</taxon>
        <taxon>Pseudomonadati</taxon>
        <taxon>Bacteroidota</taxon>
        <taxon>Flavobacteriia</taxon>
        <taxon>Flavobacteriales</taxon>
        <taxon>Vicingaceae</taxon>
        <taxon>Vicingus</taxon>
    </lineage>
</organism>
<dbReference type="Gene3D" id="1.25.40.10">
    <property type="entry name" value="Tetratricopeptide repeat domain"/>
    <property type="match status" value="1"/>
</dbReference>
<dbReference type="SUPFAM" id="SSF82171">
    <property type="entry name" value="DPP6 N-terminal domain-like"/>
    <property type="match status" value="1"/>
</dbReference>
<comment type="caution">
    <text evidence="1">The sequence shown here is derived from an EMBL/GenBank/DDBJ whole genome shotgun (WGS) entry which is preliminary data.</text>
</comment>
<dbReference type="OrthoDB" id="9809364at2"/>
<dbReference type="SUPFAM" id="SSF49464">
    <property type="entry name" value="Carboxypeptidase regulatory domain-like"/>
    <property type="match status" value="1"/>
</dbReference>